<sequence>MQCSLNRSSIVPANIPVCATIQEACYIISTHPDLIELNNALISNIKTNFYCYSCHKVPDSLQKQA</sequence>
<dbReference type="AlphaFoldDB" id="A0A8S3JZ59"/>
<proteinExistence type="predicted"/>
<dbReference type="Proteomes" id="UP000681720">
    <property type="component" value="Unassembled WGS sequence"/>
</dbReference>
<organism evidence="1 2">
    <name type="scientific">Rotaria magnacalcarata</name>
    <dbReference type="NCBI Taxonomy" id="392030"/>
    <lineage>
        <taxon>Eukaryota</taxon>
        <taxon>Metazoa</taxon>
        <taxon>Spiralia</taxon>
        <taxon>Gnathifera</taxon>
        <taxon>Rotifera</taxon>
        <taxon>Eurotatoria</taxon>
        <taxon>Bdelloidea</taxon>
        <taxon>Philodinida</taxon>
        <taxon>Philodinidae</taxon>
        <taxon>Rotaria</taxon>
    </lineage>
</organism>
<dbReference type="EMBL" id="CAJOBJ010368546">
    <property type="protein sequence ID" value="CAF5222292.1"/>
    <property type="molecule type" value="Genomic_DNA"/>
</dbReference>
<feature type="non-terminal residue" evidence="1">
    <location>
        <position position="65"/>
    </location>
</feature>
<accession>A0A8S3JZ59</accession>
<reference evidence="1" key="1">
    <citation type="submission" date="2021-02" db="EMBL/GenBank/DDBJ databases">
        <authorList>
            <person name="Nowell W R."/>
        </authorList>
    </citation>
    <scope>NUCLEOTIDE SEQUENCE</scope>
</reference>
<evidence type="ECO:0000313" key="1">
    <source>
        <dbReference type="EMBL" id="CAF5222292.1"/>
    </source>
</evidence>
<comment type="caution">
    <text evidence="1">The sequence shown here is derived from an EMBL/GenBank/DDBJ whole genome shotgun (WGS) entry which is preliminary data.</text>
</comment>
<name>A0A8S3JZ59_9BILA</name>
<protein>
    <submittedName>
        <fullName evidence="1">Uncharacterized protein</fullName>
    </submittedName>
</protein>
<gene>
    <name evidence="1" type="ORF">GIL414_LOCUS84989</name>
</gene>
<evidence type="ECO:0000313" key="2">
    <source>
        <dbReference type="Proteomes" id="UP000681720"/>
    </source>
</evidence>